<sequence>VFFFFLFASSRPLAAWRGQAHEHFDLADQVKDCIFEETLDPKIESEPKIFQEEMCP</sequence>
<dbReference type="Proteomes" id="UP001482620">
    <property type="component" value="Unassembled WGS sequence"/>
</dbReference>
<evidence type="ECO:0000313" key="3">
    <source>
        <dbReference type="Proteomes" id="UP001482620"/>
    </source>
</evidence>
<comment type="caution">
    <text evidence="2">The sequence shown here is derived from an EMBL/GenBank/DDBJ whole genome shotgun (WGS) entry which is preliminary data.</text>
</comment>
<reference evidence="2 3" key="1">
    <citation type="submission" date="2021-06" db="EMBL/GenBank/DDBJ databases">
        <authorList>
            <person name="Palmer J.M."/>
        </authorList>
    </citation>
    <scope>NUCLEOTIDE SEQUENCE [LARGE SCALE GENOMIC DNA]</scope>
    <source>
        <strain evidence="3">if_2019</strain>
        <tissue evidence="2">Muscle</tissue>
    </source>
</reference>
<keyword evidence="1" id="KW-0732">Signal</keyword>
<protein>
    <submittedName>
        <fullName evidence="2">Uncharacterized protein</fullName>
    </submittedName>
</protein>
<proteinExistence type="predicted"/>
<organism evidence="2 3">
    <name type="scientific">Ilyodon furcidens</name>
    <name type="common">goldbreast splitfin</name>
    <dbReference type="NCBI Taxonomy" id="33524"/>
    <lineage>
        <taxon>Eukaryota</taxon>
        <taxon>Metazoa</taxon>
        <taxon>Chordata</taxon>
        <taxon>Craniata</taxon>
        <taxon>Vertebrata</taxon>
        <taxon>Euteleostomi</taxon>
        <taxon>Actinopterygii</taxon>
        <taxon>Neopterygii</taxon>
        <taxon>Teleostei</taxon>
        <taxon>Neoteleostei</taxon>
        <taxon>Acanthomorphata</taxon>
        <taxon>Ovalentaria</taxon>
        <taxon>Atherinomorphae</taxon>
        <taxon>Cyprinodontiformes</taxon>
        <taxon>Goodeidae</taxon>
        <taxon>Ilyodon</taxon>
    </lineage>
</organism>
<feature type="signal peptide" evidence="1">
    <location>
        <begin position="1"/>
        <end position="15"/>
    </location>
</feature>
<name>A0ABV0SR97_9TELE</name>
<gene>
    <name evidence="2" type="ORF">ILYODFUR_020277</name>
</gene>
<accession>A0ABV0SR97</accession>
<feature type="chain" id="PRO_5045374442" evidence="1">
    <location>
        <begin position="16"/>
        <end position="56"/>
    </location>
</feature>
<evidence type="ECO:0000313" key="2">
    <source>
        <dbReference type="EMBL" id="MEQ2221887.1"/>
    </source>
</evidence>
<feature type="non-terminal residue" evidence="2">
    <location>
        <position position="1"/>
    </location>
</feature>
<evidence type="ECO:0000256" key="1">
    <source>
        <dbReference type="SAM" id="SignalP"/>
    </source>
</evidence>
<keyword evidence="3" id="KW-1185">Reference proteome</keyword>
<dbReference type="EMBL" id="JAHRIQ010002081">
    <property type="protein sequence ID" value="MEQ2221887.1"/>
    <property type="molecule type" value="Genomic_DNA"/>
</dbReference>